<evidence type="ECO:0000313" key="2">
    <source>
        <dbReference type="Proteomes" id="UP000663760"/>
    </source>
</evidence>
<protein>
    <submittedName>
        <fullName evidence="1">Uncharacterized protein</fullName>
    </submittedName>
</protein>
<sequence>MIPLISTLTIVVLVADMGTTLFLHVLTLVITSLTLMFPTPYHILTPTFHVTLMLVKYNIIRHANNTDASTSTRLTSFSTSILNVFTKSLAGISYDVTCTKLGMFDLYTLI</sequence>
<dbReference type="Proteomes" id="UP000663760">
    <property type="component" value="Chromosome 8"/>
</dbReference>
<accession>A0A7I8KTW6</accession>
<reference evidence="1" key="1">
    <citation type="submission" date="2020-02" db="EMBL/GenBank/DDBJ databases">
        <authorList>
            <person name="Scholz U."/>
            <person name="Mascher M."/>
            <person name="Fiebig A."/>
        </authorList>
    </citation>
    <scope>NUCLEOTIDE SEQUENCE</scope>
</reference>
<dbReference type="AlphaFoldDB" id="A0A7I8KTW6"/>
<evidence type="ECO:0000313" key="1">
    <source>
        <dbReference type="EMBL" id="CAA7400538.1"/>
    </source>
</evidence>
<keyword evidence="2" id="KW-1185">Reference proteome</keyword>
<dbReference type="EMBL" id="LR746271">
    <property type="protein sequence ID" value="CAA7400538.1"/>
    <property type="molecule type" value="Genomic_DNA"/>
</dbReference>
<organism evidence="1 2">
    <name type="scientific">Spirodela intermedia</name>
    <name type="common">Intermediate duckweed</name>
    <dbReference type="NCBI Taxonomy" id="51605"/>
    <lineage>
        <taxon>Eukaryota</taxon>
        <taxon>Viridiplantae</taxon>
        <taxon>Streptophyta</taxon>
        <taxon>Embryophyta</taxon>
        <taxon>Tracheophyta</taxon>
        <taxon>Spermatophyta</taxon>
        <taxon>Magnoliopsida</taxon>
        <taxon>Liliopsida</taxon>
        <taxon>Araceae</taxon>
        <taxon>Lemnoideae</taxon>
        <taxon>Spirodela</taxon>
    </lineage>
</organism>
<name>A0A7I8KTW6_SPIIN</name>
<gene>
    <name evidence="1" type="ORF">SI8410_08011216</name>
</gene>
<proteinExistence type="predicted"/>